<feature type="transmembrane region" description="Helical" evidence="33">
    <location>
        <begin position="262"/>
        <end position="285"/>
    </location>
</feature>
<evidence type="ECO:0000256" key="6">
    <source>
        <dbReference type="ARBA" id="ARBA00022676"/>
    </source>
</evidence>
<evidence type="ECO:0000256" key="7">
    <source>
        <dbReference type="ARBA" id="ARBA00022679"/>
    </source>
</evidence>
<feature type="compositionally biased region" description="Basic and acidic residues" evidence="32">
    <location>
        <begin position="12"/>
        <end position="29"/>
    </location>
</feature>
<dbReference type="Pfam" id="PF02709">
    <property type="entry name" value="Glyco_transf_7C"/>
    <property type="match status" value="1"/>
</dbReference>
<dbReference type="PANTHER" id="PTHR10185">
    <property type="entry name" value="PHOSPHOLIPASE D - RELATED"/>
    <property type="match status" value="1"/>
</dbReference>
<evidence type="ECO:0000256" key="24">
    <source>
        <dbReference type="ARBA" id="ARBA00076909"/>
    </source>
</evidence>
<comment type="cofactor">
    <cofactor evidence="1">
        <name>Mn(2+)</name>
        <dbReference type="ChEBI" id="CHEBI:29035"/>
    </cofactor>
</comment>
<keyword evidence="6" id="KW-0328">Glycosyltransferase</keyword>
<feature type="region of interest" description="Disordered" evidence="32">
    <location>
        <begin position="216"/>
        <end position="254"/>
    </location>
</feature>
<dbReference type="PROSITE" id="PS50035">
    <property type="entry name" value="PLD"/>
    <property type="match status" value="2"/>
</dbReference>
<dbReference type="FunFam" id="2.60.120.200:FF:000017">
    <property type="entry name" value="Vesicular integral-membrane protein VIP36"/>
    <property type="match status" value="1"/>
</dbReference>
<evidence type="ECO:0000313" key="37">
    <source>
        <dbReference type="EMBL" id="KAF5906695.1"/>
    </source>
</evidence>
<feature type="domain" description="GOLD" evidence="35">
    <location>
        <begin position="896"/>
        <end position="1004"/>
    </location>
</feature>
<dbReference type="UniPathway" id="UPA00378"/>
<evidence type="ECO:0000256" key="8">
    <source>
        <dbReference type="ARBA" id="ARBA00022692"/>
    </source>
</evidence>
<dbReference type="Pfam" id="PF01105">
    <property type="entry name" value="EMP24_GP25L"/>
    <property type="match status" value="1"/>
</dbReference>
<dbReference type="InterPro" id="IPR050874">
    <property type="entry name" value="Diverse_PLD-related"/>
</dbReference>
<dbReference type="GO" id="GO:0046525">
    <property type="term" value="F:xylosylprotein 4-beta-galactosyltransferase activity"/>
    <property type="evidence" value="ECO:0007669"/>
    <property type="project" value="UniProtKB-EC"/>
</dbReference>
<feature type="non-terminal residue" evidence="37">
    <location>
        <position position="1405"/>
    </location>
</feature>
<dbReference type="SUPFAM" id="SSF49899">
    <property type="entry name" value="Concanavalin A-like lectins/glucanases"/>
    <property type="match status" value="1"/>
</dbReference>
<dbReference type="Gene3D" id="3.90.550.10">
    <property type="entry name" value="Spore Coat Polysaccharide Biosynthesis Protein SpsA, Chain A"/>
    <property type="match status" value="1"/>
</dbReference>
<evidence type="ECO:0000256" key="19">
    <source>
        <dbReference type="ARBA" id="ARBA00046288"/>
    </source>
</evidence>
<dbReference type="SMART" id="SM01190">
    <property type="entry name" value="EMP24_GP25L"/>
    <property type="match status" value="1"/>
</dbReference>
<evidence type="ECO:0000256" key="33">
    <source>
        <dbReference type="SAM" id="Phobius"/>
    </source>
</evidence>
<keyword evidence="9" id="KW-0479">Metal-binding</keyword>
<evidence type="ECO:0000256" key="14">
    <source>
        <dbReference type="ARBA" id="ARBA00023034"/>
    </source>
</evidence>
<accession>A0A8J4UZA0</accession>
<dbReference type="Pfam" id="PF13918">
    <property type="entry name" value="PLDc_3"/>
    <property type="match status" value="1"/>
</dbReference>
<dbReference type="PANTHER" id="PTHR10185:SF26">
    <property type="entry name" value="PHOSPHOLIPASE D FAMILY, MEMBER 7"/>
    <property type="match status" value="1"/>
</dbReference>
<feature type="compositionally biased region" description="Polar residues" evidence="32">
    <location>
        <begin position="36"/>
        <end position="59"/>
    </location>
</feature>
<feature type="region of interest" description="Disordered" evidence="32">
    <location>
        <begin position="1"/>
        <end position="142"/>
    </location>
</feature>
<comment type="catalytic activity">
    <reaction evidence="20">
        <text>3-O-(beta-D-xylosyl)-L-seryl-[protein] + UDP-alpha-D-galactose = 3-O-(beta-D-galactosyl-(1-&gt;4)-beta-D-xylosyl)-L-seryl-[protein] + UDP + H(+)</text>
        <dbReference type="Rhea" id="RHEA:15297"/>
        <dbReference type="Rhea" id="RHEA-COMP:12567"/>
        <dbReference type="Rhea" id="RHEA-COMP:12570"/>
        <dbReference type="ChEBI" id="CHEBI:15378"/>
        <dbReference type="ChEBI" id="CHEBI:58223"/>
        <dbReference type="ChEBI" id="CHEBI:66914"/>
        <dbReference type="ChEBI" id="CHEBI:132085"/>
        <dbReference type="ChEBI" id="CHEBI:132088"/>
        <dbReference type="EC" id="2.4.1.133"/>
    </reaction>
</comment>
<dbReference type="InterPro" id="IPR013320">
    <property type="entry name" value="ConA-like_dom_sf"/>
</dbReference>
<keyword evidence="38" id="KW-1185">Reference proteome</keyword>
<comment type="similarity">
    <text evidence="5">Belongs to the phospholipase D family.</text>
</comment>
<evidence type="ECO:0000256" key="22">
    <source>
        <dbReference type="ARBA" id="ARBA00066515"/>
    </source>
</evidence>
<keyword evidence="17" id="KW-0325">Glycoprotein</keyword>
<feature type="domain" description="PLD phosphodiesterase" evidence="34">
    <location>
        <begin position="430"/>
        <end position="457"/>
    </location>
</feature>
<dbReference type="SMART" id="SM00155">
    <property type="entry name" value="PLDc"/>
    <property type="match status" value="2"/>
</dbReference>
<proteinExistence type="inferred from homology"/>
<evidence type="ECO:0000256" key="28">
    <source>
        <dbReference type="ARBA" id="ARBA00081282"/>
    </source>
</evidence>
<dbReference type="PROSITE" id="PS51328">
    <property type="entry name" value="L_LECTIN_LIKE"/>
    <property type="match status" value="1"/>
</dbReference>
<evidence type="ECO:0000256" key="1">
    <source>
        <dbReference type="ARBA" id="ARBA00001936"/>
    </source>
</evidence>
<dbReference type="Pfam" id="PF13733">
    <property type="entry name" value="Glyco_transf_7N"/>
    <property type="match status" value="1"/>
</dbReference>
<keyword evidence="13 33" id="KW-1133">Transmembrane helix</keyword>
<evidence type="ECO:0000256" key="26">
    <source>
        <dbReference type="ARBA" id="ARBA00081133"/>
    </source>
</evidence>
<comment type="pathway">
    <text evidence="3">Protein modification; protein glycosylation.</text>
</comment>
<dbReference type="SUPFAM" id="SSF56024">
    <property type="entry name" value="Phospholipase D/nuclease"/>
    <property type="match status" value="2"/>
</dbReference>
<dbReference type="PRINTS" id="PR02050">
    <property type="entry name" value="B14GALTRFASE"/>
</dbReference>
<dbReference type="OrthoDB" id="1923775at2759"/>
<evidence type="ECO:0000256" key="11">
    <source>
        <dbReference type="ARBA" id="ARBA00022734"/>
    </source>
</evidence>
<evidence type="ECO:0000256" key="10">
    <source>
        <dbReference type="ARBA" id="ARBA00022729"/>
    </source>
</evidence>
<keyword evidence="12" id="KW-0735">Signal-anchor</keyword>
<comment type="caution">
    <text evidence="37">The sequence shown here is derived from an EMBL/GenBank/DDBJ whole genome shotgun (WGS) entry which is preliminary data.</text>
</comment>
<evidence type="ECO:0000256" key="21">
    <source>
        <dbReference type="ARBA" id="ARBA00057557"/>
    </source>
</evidence>
<evidence type="ECO:0000256" key="15">
    <source>
        <dbReference type="ARBA" id="ARBA00023136"/>
    </source>
</evidence>
<dbReference type="EMBL" id="QNUK01000029">
    <property type="protein sequence ID" value="KAF5906695.1"/>
    <property type="molecule type" value="Genomic_DNA"/>
</dbReference>
<evidence type="ECO:0000259" key="34">
    <source>
        <dbReference type="PROSITE" id="PS50035"/>
    </source>
</evidence>
<keyword evidence="8 33" id="KW-0812">Transmembrane</keyword>
<keyword evidence="15 33" id="KW-0472">Membrane</keyword>
<dbReference type="EC" id="2.4.1.133" evidence="22"/>
<keyword evidence="16" id="KW-1015">Disulfide bond</keyword>
<organism evidence="37 38">
    <name type="scientific">Clarias magur</name>
    <name type="common">Asian catfish</name>
    <name type="synonym">Macropteronotus magur</name>
    <dbReference type="NCBI Taxonomy" id="1594786"/>
    <lineage>
        <taxon>Eukaryota</taxon>
        <taxon>Metazoa</taxon>
        <taxon>Chordata</taxon>
        <taxon>Craniata</taxon>
        <taxon>Vertebrata</taxon>
        <taxon>Euteleostomi</taxon>
        <taxon>Actinopterygii</taxon>
        <taxon>Neopterygii</taxon>
        <taxon>Teleostei</taxon>
        <taxon>Ostariophysi</taxon>
        <taxon>Siluriformes</taxon>
        <taxon>Clariidae</taxon>
        <taxon>Clarias</taxon>
    </lineage>
</organism>
<dbReference type="FunFam" id="3.90.550.10:FF:000062">
    <property type="entry name" value="beta-1,4-galactosyltransferase 7 isoform X1"/>
    <property type="match status" value="1"/>
</dbReference>
<dbReference type="CDD" id="cd00899">
    <property type="entry name" value="b4GalT"/>
    <property type="match status" value="1"/>
</dbReference>
<evidence type="ECO:0000259" key="35">
    <source>
        <dbReference type="PROSITE" id="PS50866"/>
    </source>
</evidence>
<comment type="similarity">
    <text evidence="4">Belongs to the glycosyltransferase 7 family.</text>
</comment>
<feature type="transmembrane region" description="Helical" evidence="33">
    <location>
        <begin position="1062"/>
        <end position="1081"/>
    </location>
</feature>
<evidence type="ECO:0000256" key="5">
    <source>
        <dbReference type="ARBA" id="ARBA00008664"/>
    </source>
</evidence>
<dbReference type="GO" id="GO:0005975">
    <property type="term" value="P:carbohydrate metabolic process"/>
    <property type="evidence" value="ECO:0007669"/>
    <property type="project" value="InterPro"/>
</dbReference>
<dbReference type="GO" id="GO:0046872">
    <property type="term" value="F:metal ion binding"/>
    <property type="evidence" value="ECO:0007669"/>
    <property type="project" value="UniProtKB-KW"/>
</dbReference>
<dbReference type="InterPro" id="IPR009038">
    <property type="entry name" value="GOLD_dom"/>
</dbReference>
<evidence type="ECO:0000259" key="36">
    <source>
        <dbReference type="PROSITE" id="PS51328"/>
    </source>
</evidence>
<evidence type="ECO:0000256" key="13">
    <source>
        <dbReference type="ARBA" id="ARBA00022989"/>
    </source>
</evidence>
<protein>
    <recommendedName>
        <fullName evidence="23">Beta-1,4-galactosyltransferase 7</fullName>
        <ecNumber evidence="22">2.4.1.133</ecNumber>
    </recommendedName>
    <alternativeName>
        <fullName evidence="29">Proteoglycan UDP-galactose:beta-xylose beta1,4-galactosyltransferase I</fullName>
    </alternativeName>
    <alternativeName>
        <fullName evidence="27">UDP-Gal:beta-GlcNAc beta-1,4-galactosyltransferase 7</fullName>
    </alternativeName>
    <alternativeName>
        <fullName evidence="26">UDP-galactose:beta-N-acetylglucosamine beta-1,4-galactosyltransferase 7</fullName>
    </alternativeName>
    <alternativeName>
        <fullName evidence="25">UDP-galactose:beta-xylose beta-1,4-galactosyltransferase</fullName>
    </alternativeName>
    <alternativeName>
        <fullName evidence="30">XGPT</fullName>
    </alternativeName>
    <alternativeName>
        <fullName evidence="28">XGalT-1</fullName>
    </alternativeName>
    <alternativeName>
        <fullName evidence="31">Xylosylprotein 4-beta-galactosyltransferase</fullName>
    </alternativeName>
    <alternativeName>
        <fullName evidence="24">Xylosylprotein beta-1,4-galactosyltransferase</fullName>
    </alternativeName>
</protein>
<dbReference type="Gene3D" id="2.60.120.200">
    <property type="match status" value="1"/>
</dbReference>
<dbReference type="InterPro" id="IPR003859">
    <property type="entry name" value="Galactosyl_T"/>
</dbReference>
<evidence type="ECO:0000256" key="3">
    <source>
        <dbReference type="ARBA" id="ARBA00004922"/>
    </source>
</evidence>
<feature type="domain" description="PLD phosphodiesterase" evidence="34">
    <location>
        <begin position="646"/>
        <end position="672"/>
    </location>
</feature>
<comment type="subcellular location">
    <subcellularLocation>
        <location evidence="19">Endomembrane system</location>
        <topology evidence="19">Single-pass type I membrane protein</topology>
    </subcellularLocation>
    <subcellularLocation>
        <location evidence="2">Golgi apparatus membrane</location>
        <topology evidence="2">Single-pass type II membrane protein</topology>
    </subcellularLocation>
</comment>
<name>A0A8J4UZA0_CLAMG</name>
<keyword evidence="7" id="KW-0808">Transferase</keyword>
<sequence length="1405" mass="159543">METEDIDNGHQILKEEDGEKKTDGEESRKAGKPSSRIPTFQSSLARKRTTTQTAESQLTPKPDGPSPCQMKERETLRTKLPVFSDRETVLPILPNRVHSRSTDNLSDATVSEPVLSETSEETSLPLKANDSPEPNESLHRPRLGLETESCDTDSASEPSPEPQDASIEFQLKDECESDTIIQDDLEQKFNEVIQNIGDELEERLVTEMASELITEDVHEPRSAVNENEKPPADVSPVRCKTVHSKPSEHKNNTSSRIRGRSFALFCLFPSILLLLGGFGQHIWLYGVPRSVSHLMVQLELHWLEGFWLPNEECSSDCRLTLSESIPEGMLFPSGSAHLQSITQSWTNLLNRANSSVNIAAFYLTLRDSDIGLTDPSSMQGKVLLDHLNQLQSRGVNLKIAVNAPQANRSDTDELKGTGAEVREVNLQNLTGGIVHTKLWIVDKKHMYVGSANMDWRSLTQVKEIGVSVEDCSCLAQDASRIFGVYWELGAQKNSSLPPYWPGRFSALSSIKYPLTVKFNGVPARVYLSSAPSQLSAYGRTDDLSAILSVIADAKKFIDVSVMDYFPMSQFTPVIRFWPAIDTALREAACARKVEVNLLVSCWSHSPGAMFIFLQSLSVLSKTPLRCNIYVKVFEVPYTPAQHRIPFARVNHAKYMVTDRAVYIGTSNWSENYFTQTAGVGLVVNQTGFVVEKEKQTVQNQLQNIFQRDWNSDFAQALTDDHPCYLKDWEMHVQFKVHGSGKKNLHGDGIAIWYTKERLHPGPVFGNQNHFVGLAVFVDTFRNDLNGMDRSFPYINAMVSNGSLSYDHGNDGRSTELGGCSAELRNKNHDTYLAIRYSKGRLTIMVDVDDKNDWKECIDIGGVRLPTGYFFGASAATGDLSDNHDIISMKMYQLMVEHTPEEDSQDWTKIEPSVSLLKSPKGNYRTQLYDKQSESYLPATPGLGMFVEVKDPDEKVILSRQYGSEGRFTFTSHTPGEHQICLHSNSSKFSLFAGGMLRVHLDIQVGEHANNYAEIAAKDKLTELQLRVRQLVEQVDQIQKEQNYQRYREERFRQTSESTNQRVLWWSIVQTLILVAIGFWQMRHLKSFFEAKKLVFLWRKCSVVKLFSLCVVLVLGSLLWLQLSCSADLNHAQLVDRPPHQPCPLERQTAPVDDSSWGLHKMAVIVPFRERFEELLVFVPYMHTFLNKKKIRHKILVINQVDHLRFNRASLINVGYMESGNDTDYIAMHDVDLLPQNEALDYGFPEEGPFHVASPELHPLYHYKTYVGGILLLTKKHYQMCNGMSNRFWGWGREDDEFFRRLRTAELQLFRPKGITTGYKTFRHIHDPAWRKRDQKRIAAQKQRKPALSSNLYDYTQPKVIMRGALHPASAYRPFVAAYGSACVYAPHFYHRQNASYRNTEARLHY</sequence>
<dbReference type="Gene3D" id="3.30.870.10">
    <property type="entry name" value="Endonuclease Chain A"/>
    <property type="match status" value="2"/>
</dbReference>
<evidence type="ECO:0000256" key="25">
    <source>
        <dbReference type="ARBA" id="ARBA00078764"/>
    </source>
</evidence>
<dbReference type="Pfam" id="PF03388">
    <property type="entry name" value="Lectin_leg-like"/>
    <property type="match status" value="1"/>
</dbReference>
<evidence type="ECO:0000256" key="31">
    <source>
        <dbReference type="ARBA" id="ARBA00083101"/>
    </source>
</evidence>
<dbReference type="InterPro" id="IPR027995">
    <property type="entry name" value="Galactosyl_T_N"/>
</dbReference>
<dbReference type="PROSITE" id="PS50866">
    <property type="entry name" value="GOLD"/>
    <property type="match status" value="1"/>
</dbReference>
<feature type="compositionally biased region" description="Basic and acidic residues" evidence="32">
    <location>
        <begin position="216"/>
        <end position="231"/>
    </location>
</feature>
<evidence type="ECO:0000256" key="4">
    <source>
        <dbReference type="ARBA" id="ARBA00005735"/>
    </source>
</evidence>
<feature type="transmembrane region" description="Helical" evidence="33">
    <location>
        <begin position="1102"/>
        <end position="1122"/>
    </location>
</feature>
<dbReference type="SUPFAM" id="SSF53448">
    <property type="entry name" value="Nucleotide-diphospho-sugar transferases"/>
    <property type="match status" value="1"/>
</dbReference>
<keyword evidence="18" id="KW-0464">Manganese</keyword>
<dbReference type="InterPro" id="IPR032803">
    <property type="entry name" value="PLDc_3"/>
</dbReference>
<dbReference type="InterPro" id="IPR005052">
    <property type="entry name" value="Lectin_leg"/>
</dbReference>
<dbReference type="InterPro" id="IPR001736">
    <property type="entry name" value="PLipase_D/transphosphatidylase"/>
</dbReference>
<evidence type="ECO:0000256" key="27">
    <source>
        <dbReference type="ARBA" id="ARBA00081219"/>
    </source>
</evidence>
<keyword evidence="11" id="KW-0430">Lectin</keyword>
<comment type="function">
    <text evidence="21">Required for the biosynthesis of the tetrasaccharide linkage region of proteoglycans, especially for small proteoglycans in skin fibroblasts.</text>
</comment>
<evidence type="ECO:0000256" key="12">
    <source>
        <dbReference type="ARBA" id="ARBA00022968"/>
    </source>
</evidence>
<dbReference type="GO" id="GO:0030246">
    <property type="term" value="F:carbohydrate binding"/>
    <property type="evidence" value="ECO:0007669"/>
    <property type="project" value="UniProtKB-KW"/>
</dbReference>
<dbReference type="InterPro" id="IPR027791">
    <property type="entry name" value="Galactosyl_T_C"/>
</dbReference>
<evidence type="ECO:0000256" key="9">
    <source>
        <dbReference type="ARBA" id="ARBA00022723"/>
    </source>
</evidence>
<evidence type="ECO:0000256" key="30">
    <source>
        <dbReference type="ARBA" id="ARBA00082986"/>
    </source>
</evidence>
<evidence type="ECO:0000256" key="16">
    <source>
        <dbReference type="ARBA" id="ARBA00023157"/>
    </source>
</evidence>
<keyword evidence="14" id="KW-0333">Golgi apparatus</keyword>
<keyword evidence="10" id="KW-0732">Signal</keyword>
<dbReference type="GO" id="GO:0000139">
    <property type="term" value="C:Golgi membrane"/>
    <property type="evidence" value="ECO:0007669"/>
    <property type="project" value="UniProtKB-SubCell"/>
</dbReference>
<evidence type="ECO:0000256" key="29">
    <source>
        <dbReference type="ARBA" id="ARBA00082548"/>
    </source>
</evidence>
<evidence type="ECO:0000313" key="38">
    <source>
        <dbReference type="Proteomes" id="UP000727407"/>
    </source>
</evidence>
<gene>
    <name evidence="37" type="ORF">DAT39_003569</name>
</gene>
<evidence type="ECO:0000256" key="23">
    <source>
        <dbReference type="ARBA" id="ARBA00071794"/>
    </source>
</evidence>
<evidence type="ECO:0000256" key="2">
    <source>
        <dbReference type="ARBA" id="ARBA00004323"/>
    </source>
</evidence>
<evidence type="ECO:0000256" key="20">
    <source>
        <dbReference type="ARBA" id="ARBA00051458"/>
    </source>
</evidence>
<evidence type="ECO:0000256" key="32">
    <source>
        <dbReference type="SAM" id="MobiDB-lite"/>
    </source>
</evidence>
<reference evidence="37" key="1">
    <citation type="submission" date="2020-07" db="EMBL/GenBank/DDBJ databases">
        <title>Clarias magur genome sequencing, assembly and annotation.</title>
        <authorList>
            <person name="Kushwaha B."/>
            <person name="Kumar R."/>
            <person name="Das P."/>
            <person name="Joshi C.G."/>
            <person name="Kumar D."/>
            <person name="Nagpure N.S."/>
            <person name="Pandey M."/>
            <person name="Agarwal S."/>
            <person name="Srivastava S."/>
            <person name="Singh M."/>
            <person name="Sahoo L."/>
            <person name="Jayasankar P."/>
            <person name="Meher P.K."/>
            <person name="Koringa P.G."/>
            <person name="Iquebal M.A."/>
            <person name="Das S.P."/>
            <person name="Bit A."/>
            <person name="Patnaik S."/>
            <person name="Patel N."/>
            <person name="Shah T.M."/>
            <person name="Hinsu A."/>
            <person name="Jena J.K."/>
        </authorList>
    </citation>
    <scope>NUCLEOTIDE SEQUENCE</scope>
    <source>
        <strain evidence="37">CIFAMagur01</strain>
        <tissue evidence="37">Testis</tissue>
    </source>
</reference>
<dbReference type="GO" id="GO:0006024">
    <property type="term" value="P:glycosaminoglycan biosynthetic process"/>
    <property type="evidence" value="ECO:0007669"/>
    <property type="project" value="UniProtKB-ARBA"/>
</dbReference>
<evidence type="ECO:0000256" key="17">
    <source>
        <dbReference type="ARBA" id="ARBA00023180"/>
    </source>
</evidence>
<dbReference type="Proteomes" id="UP000727407">
    <property type="component" value="Unassembled WGS sequence"/>
</dbReference>
<feature type="domain" description="L-type lectin-like" evidence="36">
    <location>
        <begin position="660"/>
        <end position="893"/>
    </location>
</feature>
<dbReference type="InterPro" id="IPR029044">
    <property type="entry name" value="Nucleotide-diphossugar_trans"/>
</dbReference>
<evidence type="ECO:0000256" key="18">
    <source>
        <dbReference type="ARBA" id="ARBA00023211"/>
    </source>
</evidence>